<dbReference type="PANTHER" id="PTHR36038:SF3">
    <property type="entry name" value="OVATE FAMILY PROTEIN"/>
    <property type="match status" value="1"/>
</dbReference>
<dbReference type="PANTHER" id="PTHR36038">
    <property type="entry name" value="OS06G0102750 PROTEIN"/>
    <property type="match status" value="1"/>
</dbReference>
<keyword evidence="3" id="KW-1185">Reference proteome</keyword>
<reference evidence="2 3" key="1">
    <citation type="journal article" date="2024" name="G3 (Bethesda)">
        <title>Genome assembly of Hibiscus sabdariffa L. provides insights into metabolisms of medicinal natural products.</title>
        <authorList>
            <person name="Kim T."/>
        </authorList>
    </citation>
    <scope>NUCLEOTIDE SEQUENCE [LARGE SCALE GENOMIC DNA]</scope>
    <source>
        <strain evidence="2">TK-2024</strain>
        <tissue evidence="2">Old leaves</tissue>
    </source>
</reference>
<comment type="caution">
    <text evidence="2">The sequence shown here is derived from an EMBL/GenBank/DDBJ whole genome shotgun (WGS) entry which is preliminary data.</text>
</comment>
<dbReference type="EMBL" id="JBBPBN010000004">
    <property type="protein sequence ID" value="KAK9041014.1"/>
    <property type="molecule type" value="Genomic_DNA"/>
</dbReference>
<protein>
    <submittedName>
        <fullName evidence="2">Uncharacterized protein</fullName>
    </submittedName>
</protein>
<evidence type="ECO:0000313" key="3">
    <source>
        <dbReference type="Proteomes" id="UP001396334"/>
    </source>
</evidence>
<gene>
    <name evidence="2" type="ORF">V6N11_016142</name>
</gene>
<proteinExistence type="predicted"/>
<sequence>MKMKKEDIAKGFVVSPKSDSGTHAVNNLVLPISNAAMALSSSAGKNNRCNTDEKKEKVRGDKTKTMSRMKELLRWAAATKSERLNGKFIGRKVLRFRNREALKAVAANDDQFSYESPKISFRWDVDSCTTTSSAFSRISMTSSLRNDRSCNIVSMNSSPIHGLNRCSSRRGNWITTDSEFVVLEL</sequence>
<feature type="region of interest" description="Disordered" evidence="1">
    <location>
        <begin position="41"/>
        <end position="64"/>
    </location>
</feature>
<feature type="compositionally biased region" description="Basic and acidic residues" evidence="1">
    <location>
        <begin position="50"/>
        <end position="64"/>
    </location>
</feature>
<organism evidence="2 3">
    <name type="scientific">Hibiscus sabdariffa</name>
    <name type="common">roselle</name>
    <dbReference type="NCBI Taxonomy" id="183260"/>
    <lineage>
        <taxon>Eukaryota</taxon>
        <taxon>Viridiplantae</taxon>
        <taxon>Streptophyta</taxon>
        <taxon>Embryophyta</taxon>
        <taxon>Tracheophyta</taxon>
        <taxon>Spermatophyta</taxon>
        <taxon>Magnoliopsida</taxon>
        <taxon>eudicotyledons</taxon>
        <taxon>Gunneridae</taxon>
        <taxon>Pentapetalae</taxon>
        <taxon>rosids</taxon>
        <taxon>malvids</taxon>
        <taxon>Malvales</taxon>
        <taxon>Malvaceae</taxon>
        <taxon>Malvoideae</taxon>
        <taxon>Hibiscus</taxon>
    </lineage>
</organism>
<evidence type="ECO:0000313" key="2">
    <source>
        <dbReference type="EMBL" id="KAK9041014.1"/>
    </source>
</evidence>
<evidence type="ECO:0000256" key="1">
    <source>
        <dbReference type="SAM" id="MobiDB-lite"/>
    </source>
</evidence>
<accession>A0ABR2TUS1</accession>
<name>A0ABR2TUS1_9ROSI</name>
<dbReference type="Proteomes" id="UP001396334">
    <property type="component" value="Unassembled WGS sequence"/>
</dbReference>